<dbReference type="SUPFAM" id="SSF55073">
    <property type="entry name" value="Nucleotide cyclase"/>
    <property type="match status" value="1"/>
</dbReference>
<dbReference type="InterPro" id="IPR000014">
    <property type="entry name" value="PAS"/>
</dbReference>
<dbReference type="Gene3D" id="3.30.450.20">
    <property type="entry name" value="PAS domain"/>
    <property type="match status" value="3"/>
</dbReference>
<evidence type="ECO:0000259" key="1">
    <source>
        <dbReference type="PROSITE" id="PS50112"/>
    </source>
</evidence>
<feature type="domain" description="PAS" evidence="1">
    <location>
        <begin position="16"/>
        <end position="59"/>
    </location>
</feature>
<dbReference type="EMBL" id="PTJD01000007">
    <property type="protein sequence ID" value="PPK94536.1"/>
    <property type="molecule type" value="Genomic_DNA"/>
</dbReference>
<dbReference type="PANTHER" id="PTHR44757:SF2">
    <property type="entry name" value="BIOFILM ARCHITECTURE MAINTENANCE PROTEIN MBAA"/>
    <property type="match status" value="1"/>
</dbReference>
<dbReference type="NCBIfam" id="TIGR00229">
    <property type="entry name" value="sensory_box"/>
    <property type="match status" value="1"/>
</dbReference>
<dbReference type="SMART" id="SM00086">
    <property type="entry name" value="PAC"/>
    <property type="match status" value="2"/>
</dbReference>
<evidence type="ECO:0000313" key="5">
    <source>
        <dbReference type="Proteomes" id="UP000239485"/>
    </source>
</evidence>
<dbReference type="Gene3D" id="3.30.70.270">
    <property type="match status" value="1"/>
</dbReference>
<gene>
    <name evidence="4" type="ORF">CLV92_10738</name>
</gene>
<feature type="domain" description="GGDEF" evidence="3">
    <location>
        <begin position="448"/>
        <end position="579"/>
    </location>
</feature>
<dbReference type="InterPro" id="IPR029787">
    <property type="entry name" value="Nucleotide_cyclase"/>
</dbReference>
<dbReference type="InterPro" id="IPR013655">
    <property type="entry name" value="PAS_fold_3"/>
</dbReference>
<name>A0A2S6IK29_9ACTN</name>
<comment type="caution">
    <text evidence="4">The sequence shown here is derived from an EMBL/GenBank/DDBJ whole genome shotgun (WGS) entry which is preliminary data.</text>
</comment>
<dbReference type="CDD" id="cd00130">
    <property type="entry name" value="PAS"/>
    <property type="match status" value="2"/>
</dbReference>
<dbReference type="Pfam" id="PF13426">
    <property type="entry name" value="PAS_9"/>
    <property type="match status" value="1"/>
</dbReference>
<dbReference type="PROSITE" id="PS50887">
    <property type="entry name" value="GGDEF"/>
    <property type="match status" value="1"/>
</dbReference>
<dbReference type="SUPFAM" id="SSF55785">
    <property type="entry name" value="PYP-like sensor domain (PAS domain)"/>
    <property type="match status" value="3"/>
</dbReference>
<accession>A0A2S6IK29</accession>
<proteinExistence type="predicted"/>
<dbReference type="NCBIfam" id="TIGR00254">
    <property type="entry name" value="GGDEF"/>
    <property type="match status" value="1"/>
</dbReference>
<evidence type="ECO:0000259" key="2">
    <source>
        <dbReference type="PROSITE" id="PS50113"/>
    </source>
</evidence>
<reference evidence="4 5" key="1">
    <citation type="submission" date="2018-02" db="EMBL/GenBank/DDBJ databases">
        <title>Genomic Encyclopedia of Archaeal and Bacterial Type Strains, Phase II (KMG-II): from individual species to whole genera.</title>
        <authorList>
            <person name="Goeker M."/>
        </authorList>
    </citation>
    <scope>NUCLEOTIDE SEQUENCE [LARGE SCALE GENOMIC DNA]</scope>
    <source>
        <strain evidence="4 5">DSM 22857</strain>
    </source>
</reference>
<sequence length="579" mass="61084">MTTAHVGARVQGPAGADLELLPLLDATGEALLVLGPDGRPAFASPGAARLLGRDTEDLLAGSGLEWWLCAAAEQPWGDLTPGLTTGAPHGAWLVEAASAQPLRLDVEATAAGARLLLDVRVAPLAAGAVLVLRDVTEERRAAREARETIARQDAVIAASPDTIFRVNLTSAVVEWSNAGPVSVLGMPPEDAPGAAEIVHEEDAPALARAVGQLRTAPDAGIVECTYRISAGMDWRWIHARSTVSDRDVEGRPVSAVGIAQDMTETINAMDALAASERRFHEVFARGPVGMLLYGLDGYINEVNDALCAFLQRDRAELVGAPAAELVDPVVQLGDEGQPLTDADEEALRAAAADFQALLDGSADVVRRERRFPMPDGNVAWGALHISATTTSDGQLAFLAFVEDITVRKREEEELIRAAMHDALTGLPNRAGAEERLGNALTRTRRRGGGVAVLFVDLDRFKEVNDTLGHQAGDDLLRDVADRLTGVLRAGDTAARLGGDEFIVVCEEITAPLALAAFATRVCDALQIPVDLGDKGEILVTGSVGAAMTDGSLDAEELLQAADKAMYRAKAAGRACWRAA</sequence>
<dbReference type="FunFam" id="3.30.70.270:FF:000001">
    <property type="entry name" value="Diguanylate cyclase domain protein"/>
    <property type="match status" value="1"/>
</dbReference>
<dbReference type="Proteomes" id="UP000239485">
    <property type="component" value="Unassembled WGS sequence"/>
</dbReference>
<protein>
    <submittedName>
        <fullName evidence="4">PAS domain S-box-containing protein/diguanylate cyclase (GGDEF)-like protein</fullName>
    </submittedName>
</protein>
<dbReference type="InterPro" id="IPR043128">
    <property type="entry name" value="Rev_trsase/Diguanyl_cyclase"/>
</dbReference>
<dbReference type="InterPro" id="IPR001610">
    <property type="entry name" value="PAC"/>
</dbReference>
<dbReference type="AlphaFoldDB" id="A0A2S6IK29"/>
<dbReference type="OrthoDB" id="23692at2"/>
<dbReference type="InterPro" id="IPR000160">
    <property type="entry name" value="GGDEF_dom"/>
</dbReference>
<dbReference type="Pfam" id="PF00990">
    <property type="entry name" value="GGDEF"/>
    <property type="match status" value="1"/>
</dbReference>
<feature type="domain" description="PAC" evidence="2">
    <location>
        <begin position="365"/>
        <end position="416"/>
    </location>
</feature>
<dbReference type="PROSITE" id="PS50112">
    <property type="entry name" value="PAS"/>
    <property type="match status" value="1"/>
</dbReference>
<keyword evidence="5" id="KW-1185">Reference proteome</keyword>
<dbReference type="InterPro" id="IPR000700">
    <property type="entry name" value="PAS-assoc_C"/>
</dbReference>
<evidence type="ECO:0000259" key="3">
    <source>
        <dbReference type="PROSITE" id="PS50887"/>
    </source>
</evidence>
<dbReference type="SMART" id="SM00267">
    <property type="entry name" value="GGDEF"/>
    <property type="match status" value="1"/>
</dbReference>
<dbReference type="PROSITE" id="PS50113">
    <property type="entry name" value="PAC"/>
    <property type="match status" value="1"/>
</dbReference>
<organism evidence="4 5">
    <name type="scientific">Kineococcus xinjiangensis</name>
    <dbReference type="NCBI Taxonomy" id="512762"/>
    <lineage>
        <taxon>Bacteria</taxon>
        <taxon>Bacillati</taxon>
        <taxon>Actinomycetota</taxon>
        <taxon>Actinomycetes</taxon>
        <taxon>Kineosporiales</taxon>
        <taxon>Kineosporiaceae</taxon>
        <taxon>Kineococcus</taxon>
    </lineage>
</organism>
<dbReference type="PANTHER" id="PTHR44757">
    <property type="entry name" value="DIGUANYLATE CYCLASE DGCP"/>
    <property type="match status" value="1"/>
</dbReference>
<dbReference type="InterPro" id="IPR035965">
    <property type="entry name" value="PAS-like_dom_sf"/>
</dbReference>
<dbReference type="SMART" id="SM00091">
    <property type="entry name" value="PAS"/>
    <property type="match status" value="3"/>
</dbReference>
<dbReference type="RefSeq" id="WP_104432867.1">
    <property type="nucleotide sequence ID" value="NZ_PTJD01000007.1"/>
</dbReference>
<dbReference type="CDD" id="cd01949">
    <property type="entry name" value="GGDEF"/>
    <property type="match status" value="1"/>
</dbReference>
<dbReference type="InterPro" id="IPR052155">
    <property type="entry name" value="Biofilm_reg_signaling"/>
</dbReference>
<dbReference type="Pfam" id="PF08447">
    <property type="entry name" value="PAS_3"/>
    <property type="match status" value="1"/>
</dbReference>
<evidence type="ECO:0000313" key="4">
    <source>
        <dbReference type="EMBL" id="PPK94536.1"/>
    </source>
</evidence>